<gene>
    <name evidence="1" type="ORF">DQQ10_25530</name>
</gene>
<dbReference type="RefSeq" id="WP_112749780.1">
    <property type="nucleotide sequence ID" value="NZ_QMFY01000022.1"/>
</dbReference>
<evidence type="ECO:0000313" key="1">
    <source>
        <dbReference type="EMBL" id="RAV98097.1"/>
    </source>
</evidence>
<keyword evidence="2" id="KW-1185">Reference proteome</keyword>
<reference evidence="1 2" key="1">
    <citation type="submission" date="2018-06" db="EMBL/GenBank/DDBJ databases">
        <title>Chryseolinea flavus sp. nov., a member of the phylum Bacteroidetes isolated from soil.</title>
        <authorList>
            <person name="Li Y."/>
            <person name="Wang J."/>
        </authorList>
    </citation>
    <scope>NUCLEOTIDE SEQUENCE [LARGE SCALE GENOMIC DNA]</scope>
    <source>
        <strain evidence="1 2">SDU1-6</strain>
    </source>
</reference>
<dbReference type="OrthoDB" id="9764164at2"/>
<dbReference type="InterPro" id="IPR036514">
    <property type="entry name" value="SGNH_hydro_sf"/>
</dbReference>
<sequence>MKTIKYLAYSLSLLLLISGCKQEDIDLQDPCAVDPENCAPDTSCEDAEAGTANFTKFVVLGNSYTAGFQAGALFTKGQQNSLGAIVANQLKCVNTELVFNQPDINSVNGYNLQSSAPPTLILGRLFLFDPDGSGPRTPAPAAAGMPATATTCPSAVNTPASPAPYNTADLPAPYAGDKAKLNNFSVPLIQLGQALIKETGGPSTANPYYNPLYARFASNPGSSKLIEDALGAAGSFYLVWLGFDDVLLYAATGADGTYPMTGSEDFAGYYSQMISSMLGANPIFKGVVGNIPDFTSLPYFYTVAWNQITLDATTAGALKTNLADKYNGFLTLMVANGIISEEEKTKRTLNYVAGKNPILLTDETLTDLSTYMTGEAAALAPYARARQTTAQDLVPLAAGSVLGTCYMNSPNAVFGVSFPVADKYILIPSETQAILARTADFNAAINAAVEDSDGRLTVADVRSTYNAFVAAKGAIQDNVYMTPNFAPPTGIFSEDGLHPNSRGYAFTANIFIDAINAKFGSSIPKAKLGNYGITALPVSPPAP</sequence>
<protein>
    <recommendedName>
        <fullName evidence="3">G-D-S-L family lipolytic protein</fullName>
    </recommendedName>
</protein>
<dbReference type="GO" id="GO:0016788">
    <property type="term" value="F:hydrolase activity, acting on ester bonds"/>
    <property type="evidence" value="ECO:0007669"/>
    <property type="project" value="UniProtKB-ARBA"/>
</dbReference>
<dbReference type="Proteomes" id="UP000251889">
    <property type="component" value="Unassembled WGS sequence"/>
</dbReference>
<comment type="caution">
    <text evidence="1">The sequence shown here is derived from an EMBL/GenBank/DDBJ whole genome shotgun (WGS) entry which is preliminary data.</text>
</comment>
<dbReference type="EMBL" id="QMFY01000022">
    <property type="protein sequence ID" value="RAV98097.1"/>
    <property type="molecule type" value="Genomic_DNA"/>
</dbReference>
<accession>A0A364XV05</accession>
<evidence type="ECO:0000313" key="2">
    <source>
        <dbReference type="Proteomes" id="UP000251889"/>
    </source>
</evidence>
<dbReference type="Gene3D" id="3.40.50.1110">
    <property type="entry name" value="SGNH hydrolase"/>
    <property type="match status" value="1"/>
</dbReference>
<organism evidence="1 2">
    <name type="scientific">Pseudochryseolinea flava</name>
    <dbReference type="NCBI Taxonomy" id="2059302"/>
    <lineage>
        <taxon>Bacteria</taxon>
        <taxon>Pseudomonadati</taxon>
        <taxon>Bacteroidota</taxon>
        <taxon>Cytophagia</taxon>
        <taxon>Cytophagales</taxon>
        <taxon>Fulvivirgaceae</taxon>
        <taxon>Pseudochryseolinea</taxon>
    </lineage>
</organism>
<dbReference type="AlphaFoldDB" id="A0A364XV05"/>
<evidence type="ECO:0008006" key="3">
    <source>
        <dbReference type="Google" id="ProtNLM"/>
    </source>
</evidence>
<name>A0A364XV05_9BACT</name>
<proteinExistence type="predicted"/>
<dbReference type="PROSITE" id="PS51257">
    <property type="entry name" value="PROKAR_LIPOPROTEIN"/>
    <property type="match status" value="1"/>
</dbReference>
<dbReference type="SUPFAM" id="SSF52266">
    <property type="entry name" value="SGNH hydrolase"/>
    <property type="match status" value="1"/>
</dbReference>